<proteinExistence type="predicted"/>
<feature type="non-terminal residue" evidence="1">
    <location>
        <position position="142"/>
    </location>
</feature>
<name>A0A9N9NZE5_9GLOM</name>
<gene>
    <name evidence="1" type="ORF">FCALED_LOCUS17780</name>
</gene>
<dbReference type="OrthoDB" id="2420811at2759"/>
<comment type="caution">
    <text evidence="1">The sequence shown here is derived from an EMBL/GenBank/DDBJ whole genome shotgun (WGS) entry which is preliminary data.</text>
</comment>
<accession>A0A9N9NZE5</accession>
<dbReference type="EMBL" id="CAJVPQ010029560">
    <property type="protein sequence ID" value="CAG8775137.1"/>
    <property type="molecule type" value="Genomic_DNA"/>
</dbReference>
<keyword evidence="2" id="KW-1185">Reference proteome</keyword>
<dbReference type="AlphaFoldDB" id="A0A9N9NZE5"/>
<dbReference type="Proteomes" id="UP000789570">
    <property type="component" value="Unassembled WGS sequence"/>
</dbReference>
<protein>
    <submittedName>
        <fullName evidence="1">3974_t:CDS:1</fullName>
    </submittedName>
</protein>
<evidence type="ECO:0000313" key="1">
    <source>
        <dbReference type="EMBL" id="CAG8775137.1"/>
    </source>
</evidence>
<reference evidence="1" key="1">
    <citation type="submission" date="2021-06" db="EMBL/GenBank/DDBJ databases">
        <authorList>
            <person name="Kallberg Y."/>
            <person name="Tangrot J."/>
            <person name="Rosling A."/>
        </authorList>
    </citation>
    <scope>NUCLEOTIDE SEQUENCE</scope>
    <source>
        <strain evidence="1">UK204</strain>
    </source>
</reference>
<organism evidence="1 2">
    <name type="scientific">Funneliformis caledonium</name>
    <dbReference type="NCBI Taxonomy" id="1117310"/>
    <lineage>
        <taxon>Eukaryota</taxon>
        <taxon>Fungi</taxon>
        <taxon>Fungi incertae sedis</taxon>
        <taxon>Mucoromycota</taxon>
        <taxon>Glomeromycotina</taxon>
        <taxon>Glomeromycetes</taxon>
        <taxon>Glomerales</taxon>
        <taxon>Glomeraceae</taxon>
        <taxon>Funneliformis</taxon>
    </lineage>
</organism>
<feature type="non-terminal residue" evidence="1">
    <location>
        <position position="1"/>
    </location>
</feature>
<evidence type="ECO:0000313" key="2">
    <source>
        <dbReference type="Proteomes" id="UP000789570"/>
    </source>
</evidence>
<dbReference type="PANTHER" id="PTHR46328">
    <property type="entry name" value="FAR-RED IMPAIRED RESPONSIVE (FAR1) FAMILY PROTEIN-RELATED"/>
    <property type="match status" value="1"/>
</dbReference>
<sequence length="142" mass="16702">YEPSIPLSDFFINERNEYYNEDAPDDFVDSYQEISNDATILTNNVCIKIASEDISLDTTFLSWDEVENFLEDYGYRNGFAINKYRMERNKSSNIITKRTFTCEFGGKFKSKKKESSIQVEKQNNTRTKKCLCPWHINLTFPE</sequence>